<evidence type="ECO:0000313" key="3">
    <source>
        <dbReference type="EMBL" id="RBN51809.1"/>
    </source>
</evidence>
<dbReference type="RefSeq" id="WP_113633433.1">
    <property type="nucleotide sequence ID" value="NZ_QNUX01000001.1"/>
</dbReference>
<name>A0A366B3Y0_9FLAO</name>
<evidence type="ECO:0000313" key="4">
    <source>
        <dbReference type="Proteomes" id="UP000253676"/>
    </source>
</evidence>
<feature type="domain" description="Zinc beta-ribbon finger putative" evidence="2">
    <location>
        <begin position="4"/>
        <end position="58"/>
    </location>
</feature>
<feature type="domain" description="DUF6371" evidence="1">
    <location>
        <begin position="92"/>
        <end position="247"/>
    </location>
</feature>
<dbReference type="OrthoDB" id="1068350at2"/>
<dbReference type="AlphaFoldDB" id="A0A366B3Y0"/>
<organism evidence="3 4">
    <name type="scientific">Flavobacterium psychrolimnae</name>
    <dbReference type="NCBI Taxonomy" id="249351"/>
    <lineage>
        <taxon>Bacteria</taxon>
        <taxon>Pseudomonadati</taxon>
        <taxon>Bacteroidota</taxon>
        <taxon>Flavobacteriia</taxon>
        <taxon>Flavobacteriales</taxon>
        <taxon>Flavobacteriaceae</taxon>
        <taxon>Flavobacterium</taxon>
    </lineage>
</organism>
<evidence type="ECO:0000259" key="1">
    <source>
        <dbReference type="Pfam" id="PF19898"/>
    </source>
</evidence>
<dbReference type="EMBL" id="QNUX01000001">
    <property type="protein sequence ID" value="RBN51809.1"/>
    <property type="molecule type" value="Genomic_DNA"/>
</dbReference>
<accession>A0A366B3Y0</accession>
<comment type="caution">
    <text evidence="3">The sequence shown here is derived from an EMBL/GenBank/DDBJ whole genome shotgun (WGS) entry which is preliminary data.</text>
</comment>
<dbReference type="Pfam" id="PF21957">
    <property type="entry name" value="Zn_ribbon_16"/>
    <property type="match status" value="1"/>
</dbReference>
<sequence>MKNYKYSLDKSSRKFICPKCKKKAFVKFIETETQSYLSDGLGRCDRESSCGYYSAPNSDIVSLKYKRTVAPVVASFHGLELVEKSFMVNSQNNFIQFLNSIFSAKEVKEAVLKYFICSSKRWNGASVFWQIDNYERVHAGKILAYNPETGKRSKSNDGKASIDWVHSILKRKGIVNEFNLNQCLFGLHLIKDIKVKAIGLVESEKTAVIMSIFKPNYTWLATGSKSGFKYGFLKPIQHYEIIAFPDKSDYNDWLIKSKQLNKFGFDIVVNDWLEKSNYIDGTDLADVLINEKFKQIENGR</sequence>
<reference evidence="3 4" key="1">
    <citation type="submission" date="2018-07" db="EMBL/GenBank/DDBJ databases">
        <title>Complete genome sequence of Flavobacterium psychrolimnae LMG 22018.</title>
        <authorList>
            <person name="Kim D.-U."/>
        </authorList>
    </citation>
    <scope>NUCLEOTIDE SEQUENCE [LARGE SCALE GENOMIC DNA]</scope>
    <source>
        <strain evidence="3 4">LMG 22018</strain>
    </source>
</reference>
<dbReference type="InterPro" id="IPR045951">
    <property type="entry name" value="DUF6371"/>
</dbReference>
<dbReference type="Pfam" id="PF19898">
    <property type="entry name" value="DUF6371"/>
    <property type="match status" value="1"/>
</dbReference>
<gene>
    <name evidence="3" type="ORF">DR980_01185</name>
</gene>
<dbReference type="Proteomes" id="UP000253676">
    <property type="component" value="Unassembled WGS sequence"/>
</dbReference>
<dbReference type="InterPro" id="IPR047731">
    <property type="entry name" value="Zinc_ribbon_put"/>
</dbReference>
<protein>
    <submittedName>
        <fullName evidence="3">Uncharacterized protein</fullName>
    </submittedName>
</protein>
<evidence type="ECO:0000259" key="2">
    <source>
        <dbReference type="Pfam" id="PF21957"/>
    </source>
</evidence>
<keyword evidence="4" id="KW-1185">Reference proteome</keyword>
<proteinExistence type="predicted"/>
<dbReference type="NCBIfam" id="NF040506">
    <property type="entry name" value="PG0870_Nterm"/>
    <property type="match status" value="1"/>
</dbReference>